<evidence type="ECO:0000256" key="5">
    <source>
        <dbReference type="ARBA" id="ARBA00023002"/>
    </source>
</evidence>
<keyword evidence="6" id="KW-0520">NAD</keyword>
<evidence type="ECO:0000256" key="7">
    <source>
        <dbReference type="ARBA" id="ARBA00049260"/>
    </source>
</evidence>
<dbReference type="InterPro" id="IPR002912">
    <property type="entry name" value="ACT_dom"/>
</dbReference>
<dbReference type="SUPFAM" id="SSF51735">
    <property type="entry name" value="NAD(P)-binding Rossmann-fold domains"/>
    <property type="match status" value="1"/>
</dbReference>
<evidence type="ECO:0000313" key="10">
    <source>
        <dbReference type="EMBL" id="CAB4937090.1"/>
    </source>
</evidence>
<dbReference type="InterPro" id="IPR046826">
    <property type="entry name" value="PDH_N"/>
</dbReference>
<dbReference type="InterPro" id="IPR046825">
    <property type="entry name" value="PDH_C"/>
</dbReference>
<evidence type="ECO:0000256" key="2">
    <source>
        <dbReference type="ARBA" id="ARBA00012068"/>
    </source>
</evidence>
<accession>A0A6J7J255</accession>
<keyword evidence="4" id="KW-0028">Amino-acid biosynthesis</keyword>
<name>A0A6J7J255_9ZZZZ</name>
<dbReference type="InterPro" id="IPR008927">
    <property type="entry name" value="6-PGluconate_DH-like_C_sf"/>
</dbReference>
<dbReference type="UniPathway" id="UPA00122">
    <property type="reaction ID" value="UER00961"/>
</dbReference>
<dbReference type="NCBIfam" id="NF005112">
    <property type="entry name" value="PRK06545.2-4"/>
    <property type="match status" value="1"/>
</dbReference>
<reference evidence="10" key="1">
    <citation type="submission" date="2020-05" db="EMBL/GenBank/DDBJ databases">
        <authorList>
            <person name="Chiriac C."/>
            <person name="Salcher M."/>
            <person name="Ghai R."/>
            <person name="Kavagutti S V."/>
        </authorList>
    </citation>
    <scope>NUCLEOTIDE SEQUENCE</scope>
</reference>
<evidence type="ECO:0000256" key="1">
    <source>
        <dbReference type="ARBA" id="ARBA00005067"/>
    </source>
</evidence>
<keyword evidence="5" id="KW-0560">Oxidoreductase</keyword>
<dbReference type="PANTHER" id="PTHR21363">
    <property type="entry name" value="PREPHENATE DEHYDROGENASE"/>
    <property type="match status" value="1"/>
</dbReference>
<dbReference type="Gene3D" id="3.40.50.720">
    <property type="entry name" value="NAD(P)-binding Rossmann-like Domain"/>
    <property type="match status" value="1"/>
</dbReference>
<dbReference type="PANTHER" id="PTHR21363:SF0">
    <property type="entry name" value="PREPHENATE DEHYDROGENASE [NADP(+)]"/>
    <property type="match status" value="1"/>
</dbReference>
<dbReference type="Gene3D" id="1.10.3660.10">
    <property type="entry name" value="6-phosphogluconate dehydrogenase C-terminal like domain"/>
    <property type="match status" value="1"/>
</dbReference>
<dbReference type="EC" id="1.3.1.12" evidence="2"/>
<dbReference type="Pfam" id="PF20463">
    <property type="entry name" value="PDH_C"/>
    <property type="match status" value="1"/>
</dbReference>
<protein>
    <recommendedName>
        <fullName evidence="3">Prephenate dehydrogenase</fullName>
        <ecNumber evidence="2">1.3.1.12</ecNumber>
    </recommendedName>
</protein>
<feature type="domain" description="Prephenate/arogenate dehydrogenase" evidence="8">
    <location>
        <begin position="4"/>
        <end position="281"/>
    </location>
</feature>
<feature type="domain" description="ACT" evidence="9">
    <location>
        <begin position="283"/>
        <end position="357"/>
    </location>
</feature>
<proteinExistence type="predicted"/>
<dbReference type="GO" id="GO:0070403">
    <property type="term" value="F:NAD+ binding"/>
    <property type="evidence" value="ECO:0007669"/>
    <property type="project" value="InterPro"/>
</dbReference>
<dbReference type="InterPro" id="IPR003099">
    <property type="entry name" value="Prephen_DH"/>
</dbReference>
<keyword evidence="4" id="KW-0827">Tyrosine biosynthesis</keyword>
<evidence type="ECO:0000256" key="3">
    <source>
        <dbReference type="ARBA" id="ARBA00016891"/>
    </source>
</evidence>
<dbReference type="AlphaFoldDB" id="A0A6J7J255"/>
<dbReference type="GO" id="GO:0006571">
    <property type="term" value="P:tyrosine biosynthetic process"/>
    <property type="evidence" value="ECO:0007669"/>
    <property type="project" value="UniProtKB-UniPathway"/>
</dbReference>
<dbReference type="GO" id="GO:0008977">
    <property type="term" value="F:prephenate dehydrogenase (NAD+) activity"/>
    <property type="evidence" value="ECO:0007669"/>
    <property type="project" value="UniProtKB-EC"/>
</dbReference>
<keyword evidence="4" id="KW-0057">Aromatic amino acid biosynthesis</keyword>
<dbReference type="SUPFAM" id="SSF48179">
    <property type="entry name" value="6-phosphogluconate dehydrogenase C-terminal domain-like"/>
    <property type="match status" value="1"/>
</dbReference>
<evidence type="ECO:0000256" key="6">
    <source>
        <dbReference type="ARBA" id="ARBA00023027"/>
    </source>
</evidence>
<comment type="pathway">
    <text evidence="1">Amino-acid biosynthesis; L-tyrosine biosynthesis; (4-hydroxyphenyl)pyruvate from prephenate (NAD(+) route): step 1/1.</text>
</comment>
<organism evidence="10">
    <name type="scientific">freshwater metagenome</name>
    <dbReference type="NCBI Taxonomy" id="449393"/>
    <lineage>
        <taxon>unclassified sequences</taxon>
        <taxon>metagenomes</taxon>
        <taxon>ecological metagenomes</taxon>
    </lineage>
</organism>
<evidence type="ECO:0000259" key="9">
    <source>
        <dbReference type="PROSITE" id="PS51671"/>
    </source>
</evidence>
<dbReference type="Pfam" id="PF02153">
    <property type="entry name" value="PDH_N"/>
    <property type="match status" value="1"/>
</dbReference>
<dbReference type="GO" id="GO:0004665">
    <property type="term" value="F:prephenate dehydrogenase (NADP+) activity"/>
    <property type="evidence" value="ECO:0007669"/>
    <property type="project" value="InterPro"/>
</dbReference>
<dbReference type="InterPro" id="IPR036291">
    <property type="entry name" value="NAD(P)-bd_dom_sf"/>
</dbReference>
<dbReference type="PROSITE" id="PS51176">
    <property type="entry name" value="PDH_ADH"/>
    <property type="match status" value="1"/>
</dbReference>
<evidence type="ECO:0000256" key="4">
    <source>
        <dbReference type="ARBA" id="ARBA00022498"/>
    </source>
</evidence>
<evidence type="ECO:0000259" key="8">
    <source>
        <dbReference type="PROSITE" id="PS51176"/>
    </source>
</evidence>
<sequence length="357" mass="37299">MAISRVKIIGSGLIGTSIALALAEKGAQVAMVDRSPASAALAQALVGGKGDLTGKFELTVIAIPPAAISDEFLAEISTDVYSTFIDVASVKSNLLSRVASIDGLAGRFCSTHPMAGREVGGPASARADLFQGRNWIVLNGSTLEADRLAAVNELISICGARAVVMAPDEHDRALALLSHLPQVLASILAAQLKDVPVEILDLAGQGMKDTIRIAGSDPKLWREIISANSDEIAPLLKAVRNSLDEAIVNINDPAAIEALIESGRNARSRIPGKHGGVSRNYSYIPIVIPDKAGQLGALFNECALADVNIEDLSIEHSPGQQTGLITLAVSPTDAARLSAHLSAAGWDVHSFEQNTSE</sequence>
<dbReference type="EMBL" id="CAFBNG010000053">
    <property type="protein sequence ID" value="CAB4937090.1"/>
    <property type="molecule type" value="Genomic_DNA"/>
</dbReference>
<dbReference type="PROSITE" id="PS51671">
    <property type="entry name" value="ACT"/>
    <property type="match status" value="1"/>
</dbReference>
<gene>
    <name evidence="10" type="ORF">UFOPK3774_00406</name>
</gene>
<dbReference type="InterPro" id="IPR050812">
    <property type="entry name" value="Preph/Arog_dehydrog"/>
</dbReference>
<comment type="catalytic activity">
    <reaction evidence="7">
        <text>prephenate + NAD(+) = 3-(4-hydroxyphenyl)pyruvate + CO2 + NADH</text>
        <dbReference type="Rhea" id="RHEA:13869"/>
        <dbReference type="ChEBI" id="CHEBI:16526"/>
        <dbReference type="ChEBI" id="CHEBI:29934"/>
        <dbReference type="ChEBI" id="CHEBI:36242"/>
        <dbReference type="ChEBI" id="CHEBI:57540"/>
        <dbReference type="ChEBI" id="CHEBI:57945"/>
        <dbReference type="EC" id="1.3.1.12"/>
    </reaction>
</comment>